<keyword evidence="7" id="KW-1185">Reference proteome</keyword>
<feature type="domain" description="Cellulase Ig-like" evidence="5">
    <location>
        <begin position="309"/>
        <end position="392"/>
    </location>
</feature>
<dbReference type="Pfam" id="PF02927">
    <property type="entry name" value="CelD_N"/>
    <property type="match status" value="1"/>
</dbReference>
<dbReference type="InterPro" id="IPR001701">
    <property type="entry name" value="Glyco_hydro_9"/>
</dbReference>
<evidence type="ECO:0000256" key="2">
    <source>
        <dbReference type="ARBA" id="ARBA00023277"/>
    </source>
</evidence>
<dbReference type="EMBL" id="JADYTN010000004">
    <property type="protein sequence ID" value="MCF2563036.1"/>
    <property type="molecule type" value="Genomic_DNA"/>
</dbReference>
<accession>A0ABS9CD57</accession>
<dbReference type="Gene3D" id="1.50.10.10">
    <property type="match status" value="1"/>
</dbReference>
<feature type="domain" description="Glycoside hydrolase family 9" evidence="4">
    <location>
        <begin position="426"/>
        <end position="784"/>
    </location>
</feature>
<dbReference type="CDD" id="cd02850">
    <property type="entry name" value="E_set_Cellulase_N"/>
    <property type="match status" value="1"/>
</dbReference>
<dbReference type="RefSeq" id="WP_301637485.1">
    <property type="nucleotide sequence ID" value="NZ_JADYTN010000004.1"/>
</dbReference>
<dbReference type="Proteomes" id="UP001200470">
    <property type="component" value="Unassembled WGS sequence"/>
</dbReference>
<evidence type="ECO:0000256" key="3">
    <source>
        <dbReference type="ARBA" id="ARBA00023326"/>
    </source>
</evidence>
<evidence type="ECO:0000313" key="7">
    <source>
        <dbReference type="Proteomes" id="UP001200470"/>
    </source>
</evidence>
<dbReference type="GO" id="GO:0016787">
    <property type="term" value="F:hydrolase activity"/>
    <property type="evidence" value="ECO:0007669"/>
    <property type="project" value="UniProtKB-KW"/>
</dbReference>
<protein>
    <submittedName>
        <fullName evidence="6">Glycoside hydrolase family 9 protein</fullName>
    </submittedName>
</protein>
<dbReference type="InterPro" id="IPR012341">
    <property type="entry name" value="6hp_glycosidase-like_sf"/>
</dbReference>
<dbReference type="SUPFAM" id="SSF48208">
    <property type="entry name" value="Six-hairpin glycosidases"/>
    <property type="match status" value="1"/>
</dbReference>
<evidence type="ECO:0000259" key="4">
    <source>
        <dbReference type="Pfam" id="PF00759"/>
    </source>
</evidence>
<dbReference type="Pfam" id="PF00759">
    <property type="entry name" value="Glyco_hydro_9"/>
    <property type="match status" value="1"/>
</dbReference>
<evidence type="ECO:0000313" key="6">
    <source>
        <dbReference type="EMBL" id="MCF2563036.1"/>
    </source>
</evidence>
<proteinExistence type="inferred from homology"/>
<dbReference type="Gene3D" id="2.60.40.10">
    <property type="entry name" value="Immunoglobulins"/>
    <property type="match status" value="1"/>
</dbReference>
<keyword evidence="2" id="KW-0119">Carbohydrate metabolism</keyword>
<reference evidence="6 7" key="1">
    <citation type="submission" date="2020-12" db="EMBL/GenBank/DDBJ databases">
        <title>Whole genome sequences of gut porcine anaerobes.</title>
        <authorList>
            <person name="Kubasova T."/>
            <person name="Jahodarova E."/>
            <person name="Rychlik I."/>
        </authorList>
    </citation>
    <scope>NUCLEOTIDE SEQUENCE [LARGE SCALE GENOMIC DNA]</scope>
    <source>
        <strain evidence="6 7">An925</strain>
    </source>
</reference>
<dbReference type="SUPFAM" id="SSF81296">
    <property type="entry name" value="E set domains"/>
    <property type="match status" value="1"/>
</dbReference>
<organism evidence="6 7">
    <name type="scientific">Xylanibacter brevis</name>
    <dbReference type="NCBI Taxonomy" id="83231"/>
    <lineage>
        <taxon>Bacteria</taxon>
        <taxon>Pseudomonadati</taxon>
        <taxon>Bacteroidota</taxon>
        <taxon>Bacteroidia</taxon>
        <taxon>Bacteroidales</taxon>
        <taxon>Prevotellaceae</taxon>
        <taxon>Xylanibacter</taxon>
    </lineage>
</organism>
<comment type="similarity">
    <text evidence="1">Belongs to the glycosyl hydrolase 9 (cellulase E) family.</text>
</comment>
<comment type="caution">
    <text evidence="6">The sequence shown here is derived from an EMBL/GenBank/DDBJ whole genome shotgun (WGS) entry which is preliminary data.</text>
</comment>
<dbReference type="InterPro" id="IPR004197">
    <property type="entry name" value="Cellulase_Ig-like"/>
</dbReference>
<dbReference type="InterPro" id="IPR014756">
    <property type="entry name" value="Ig_E-set"/>
</dbReference>
<evidence type="ECO:0000256" key="1">
    <source>
        <dbReference type="ARBA" id="ARBA00007072"/>
    </source>
</evidence>
<keyword evidence="3" id="KW-0624">Polysaccharide degradation</keyword>
<keyword evidence="6" id="KW-0378">Hydrolase</keyword>
<dbReference type="InterPro" id="IPR013783">
    <property type="entry name" value="Ig-like_fold"/>
</dbReference>
<dbReference type="InterPro" id="IPR008928">
    <property type="entry name" value="6-hairpin_glycosidase_sf"/>
</dbReference>
<name>A0ABS9CD57_9BACT</name>
<gene>
    <name evidence="6" type="ORF">I6E12_02775</name>
</gene>
<sequence length="848" mass="95361">MKNFKHLFKTNVGSFVPTIVALAYAIGIQAQDFKLTEGGYFQCEGVDVMAFYDFYPEGHQGGVSILMNGNRVATNGDIRMEATPGQWQPVPKQLRREAKGNTIVAELAYPDSSRHLTGFNPMIYPDLQLRYTVTTEAVGNHVEVTVDLDRPIPEEWLGKVGFNLEFYPGALFGKPWLMDSQSGIFPRQPNSPLATTTPNYLRTGDFHQKGKSIIDFKRLTRTDKGYNPIIADDIIAEPYCVGRRFVSRPDDNYNKVTIESMTADLKLYDGRMNHNNGWFVLRSEIPAGKTKGAIKWIITPTVVKGWRYQPVIQTSQVGYLTHQQKVAVVEMDSRDGAEGAAELIYIGAEGEKVVRTMPLNKWGNFLRYQYARLDFSDIVTPGLYKIRYRNVQSSVFRIDDTVFDRGVWQPVIEYFLPNQMCHMRVNEKYRVWHDRCHMDDARMARNENGIDGYDQKPGLSPFAEEEEVDGLAVGGWHDAGDLDLRIESQIGEAYNLAMIYEQFKPEIDVTTIDQQQHLTEIHQADGKNDILQQIEHGALSVCAAYRALGRPYRGIISHDLRQYAMLGDAAAMTDGIKGNDDDRWVYTEDNPMRDLTTAAHLAGATRVLKLHNDTLAAQCLEMARALFAREEPVAGAKLHAAVELYLTTGDAVYRNYILQNQAAAIKNIGRNAPILARLARQWEQQGDKQERRFAATFRKALPACVEQMKNEAAKTPYGVPYEPSIWGAGWGIQSFGVKYYYLTKYYPELFEPQPVYSALDFILGCHPGSNTASFASGVGAKSATVAYGTTRADWSYVPGGVVSGTAIIRPDFPELLEFPYLWQQTEYVLGGGSSDYMFLVLAAKHLMK</sequence>
<evidence type="ECO:0000259" key="5">
    <source>
        <dbReference type="Pfam" id="PF02927"/>
    </source>
</evidence>